<dbReference type="PANTHER" id="PTHR35519:SF2">
    <property type="entry name" value="PH DOMAIN PROTEIN"/>
    <property type="match status" value="1"/>
</dbReference>
<dbReference type="PANTHER" id="PTHR35519">
    <property type="entry name" value="MEMBRANE PROTEINS"/>
    <property type="match status" value="1"/>
</dbReference>
<proteinExistence type="predicted"/>
<keyword evidence="1" id="KW-0812">Transmembrane</keyword>
<gene>
    <name evidence="2" type="ORF">IXB28_14480</name>
</gene>
<reference evidence="2 3" key="1">
    <citation type="journal article" date="2021" name="Mar. Drugs">
        <title>Genome Reduction and Secondary Metabolism of the Marine Sponge-Associated Cyanobacterium Leptothoe.</title>
        <authorList>
            <person name="Konstantinou D."/>
            <person name="Popin R.V."/>
            <person name="Fewer D.P."/>
            <person name="Sivonen K."/>
            <person name="Gkelis S."/>
        </authorList>
    </citation>
    <scope>NUCLEOTIDE SEQUENCE [LARGE SCALE GENOMIC DNA]</scope>
    <source>
        <strain evidence="2 3">TAU-MAC 1615</strain>
    </source>
</reference>
<keyword evidence="1" id="KW-1133">Transmembrane helix</keyword>
<keyword evidence="3" id="KW-1185">Reference proteome</keyword>
<dbReference type="Pfam" id="PF13430">
    <property type="entry name" value="DUF4112"/>
    <property type="match status" value="1"/>
</dbReference>
<name>A0ABS5Y6L7_9CYAN</name>
<evidence type="ECO:0000256" key="1">
    <source>
        <dbReference type="SAM" id="Phobius"/>
    </source>
</evidence>
<dbReference type="Proteomes" id="UP001196661">
    <property type="component" value="Unassembled WGS sequence"/>
</dbReference>
<keyword evidence="1" id="KW-0472">Membrane</keyword>
<evidence type="ECO:0000313" key="3">
    <source>
        <dbReference type="Proteomes" id="UP001196661"/>
    </source>
</evidence>
<accession>A0ABS5Y6L7</accession>
<dbReference type="EMBL" id="JADOER010000012">
    <property type="protein sequence ID" value="MBT9313416.1"/>
    <property type="molecule type" value="Genomic_DNA"/>
</dbReference>
<evidence type="ECO:0000313" key="2">
    <source>
        <dbReference type="EMBL" id="MBT9313416.1"/>
    </source>
</evidence>
<organism evidence="2 3">
    <name type="scientific">Leptothoe kymatousa TAU-MAC 1615</name>
    <dbReference type="NCBI Taxonomy" id="2364775"/>
    <lineage>
        <taxon>Bacteria</taxon>
        <taxon>Bacillati</taxon>
        <taxon>Cyanobacteriota</taxon>
        <taxon>Cyanophyceae</taxon>
        <taxon>Nodosilineales</taxon>
        <taxon>Cymatolegaceae</taxon>
        <taxon>Leptothoe</taxon>
        <taxon>Leptothoe kymatousa</taxon>
    </lineage>
</organism>
<feature type="transmembrane region" description="Helical" evidence="1">
    <location>
        <begin position="127"/>
        <end position="155"/>
    </location>
</feature>
<protein>
    <submittedName>
        <fullName evidence="2">DUF4112 domain-containing protein</fullName>
    </submittedName>
</protein>
<comment type="caution">
    <text evidence="2">The sequence shown here is derived from an EMBL/GenBank/DDBJ whole genome shotgun (WGS) entry which is preliminary data.</text>
</comment>
<sequence length="157" mass="17098">MSVQTNSRSRQSLQRLQGISHLLDNAIAIPGLGYRVGLDPLIGLLPGGGDLMTGLISIYIVFEAARLGVPAATLGRMGWNILVELVLGTLPMVGDLFDVVWKANARNVALLEHHIRHPRPSRNADKLFALILIILLLALVIGFATLSVLIVRWLLQL</sequence>
<dbReference type="InterPro" id="IPR025187">
    <property type="entry name" value="DUF4112"/>
</dbReference>